<dbReference type="Proteomes" id="UP000023152">
    <property type="component" value="Unassembled WGS sequence"/>
</dbReference>
<evidence type="ECO:0000256" key="1">
    <source>
        <dbReference type="SAM" id="Phobius"/>
    </source>
</evidence>
<gene>
    <name evidence="2" type="ORF">RFI_35135</name>
</gene>
<proteinExistence type="predicted"/>
<dbReference type="AlphaFoldDB" id="X6LLR7"/>
<keyword evidence="1" id="KW-0812">Transmembrane</keyword>
<name>X6LLR7_RETFI</name>
<keyword evidence="1" id="KW-0472">Membrane</keyword>
<keyword evidence="1" id="KW-1133">Transmembrane helix</keyword>
<feature type="transmembrane region" description="Helical" evidence="1">
    <location>
        <begin position="186"/>
        <end position="204"/>
    </location>
</feature>
<dbReference type="EMBL" id="ASPP01036125">
    <property type="protein sequence ID" value="ETO02301.1"/>
    <property type="molecule type" value="Genomic_DNA"/>
</dbReference>
<sequence>RIKVIKKLIWRKELTNSRYYQHTKKIWIDIDFSQRKRYLKKLKTLTVELRKNKLFFDKVRDMNLTSLQSQVKIPKPKETCYAEFCHRKGSYLQIVFSGVFLAASVYDGIICTPEDVFTNNAERYCNNMAQEMASLAQNETLLYNNSEIETTPESETALYSSWNCHEIAKLHDHDKTLFDFNTMNNMWIWVLVLTLLYCFFMILHDCSLLCRNGRANFTWNHIIRSGDYPKIVTNPFLFFEEHTPDKCYGNFCWILIFWPLLCAASIIIFLLWTCVAKYVAKRAGLY</sequence>
<organism evidence="2 3">
    <name type="scientific">Reticulomyxa filosa</name>
    <dbReference type="NCBI Taxonomy" id="46433"/>
    <lineage>
        <taxon>Eukaryota</taxon>
        <taxon>Sar</taxon>
        <taxon>Rhizaria</taxon>
        <taxon>Retaria</taxon>
        <taxon>Foraminifera</taxon>
        <taxon>Monothalamids</taxon>
        <taxon>Reticulomyxidae</taxon>
        <taxon>Reticulomyxa</taxon>
    </lineage>
</organism>
<feature type="non-terminal residue" evidence="2">
    <location>
        <position position="1"/>
    </location>
</feature>
<protein>
    <submittedName>
        <fullName evidence="2">Uncharacterized protein</fullName>
    </submittedName>
</protein>
<feature type="non-terminal residue" evidence="2">
    <location>
        <position position="286"/>
    </location>
</feature>
<evidence type="ECO:0000313" key="3">
    <source>
        <dbReference type="Proteomes" id="UP000023152"/>
    </source>
</evidence>
<comment type="caution">
    <text evidence="2">The sequence shown here is derived from an EMBL/GenBank/DDBJ whole genome shotgun (WGS) entry which is preliminary data.</text>
</comment>
<keyword evidence="3" id="KW-1185">Reference proteome</keyword>
<accession>X6LLR7</accession>
<evidence type="ECO:0000313" key="2">
    <source>
        <dbReference type="EMBL" id="ETO02301.1"/>
    </source>
</evidence>
<reference evidence="2 3" key="1">
    <citation type="journal article" date="2013" name="Curr. Biol.">
        <title>The Genome of the Foraminiferan Reticulomyxa filosa.</title>
        <authorList>
            <person name="Glockner G."/>
            <person name="Hulsmann N."/>
            <person name="Schleicher M."/>
            <person name="Noegel A.A."/>
            <person name="Eichinger L."/>
            <person name="Gallinger C."/>
            <person name="Pawlowski J."/>
            <person name="Sierra R."/>
            <person name="Euteneuer U."/>
            <person name="Pillet L."/>
            <person name="Moustafa A."/>
            <person name="Platzer M."/>
            <person name="Groth M."/>
            <person name="Szafranski K."/>
            <person name="Schliwa M."/>
        </authorList>
    </citation>
    <scope>NUCLEOTIDE SEQUENCE [LARGE SCALE GENOMIC DNA]</scope>
</reference>
<feature type="transmembrane region" description="Helical" evidence="1">
    <location>
        <begin position="248"/>
        <end position="272"/>
    </location>
</feature>